<gene>
    <name evidence="19" type="ORF">BV95_03575</name>
</gene>
<name>A0A081RAD4_SPHCR</name>
<sequence length="464" mass="48363">MNAFVPFAAILSSVLFILALMWMSHPTTARRGVRAGEIGMAVAIIGALVQHEVVDYNLILIAMVAGAAVGIPMALLMPMTAIPQRTAISHAFGALAVGLIGAAEYYKHAHAEYAGGFIMWALMFEMLLGFLTCTASVIAFAKLQEIMGSRPVSFVGQRVLNGGVALATVVIGAMLAIDPTQTWLFPAFVALALLFGVLLVIPIGGADMPTVIALLNSYAGLAASAMGFALGNKLLIVAGALDGASGFILAVIMCKAMNRSFANVMFGGFGKVVAGAAGGKDDRVVRSASAEEAAMQLENSSSVVIIPGYGMAVAQAQHKVSELYQALTKKGVDVKFAIHPVAGRMPGHMNVLLAEANVPYEQLVELDDINPELPQADVALIIGANDTINPSARDDPQSAIAGMPIIEADRAKSVFVIKRSMNAGFAGIDNPIYYNSNTQMLFGDAKDMVGSIAKELAGGGSGLH</sequence>
<comment type="function">
    <text evidence="1 16">The transhydrogenation between NADH and NADP is coupled to respiration and ATP hydrolysis and functions as a proton pump across the membrane.</text>
</comment>
<evidence type="ECO:0000259" key="18">
    <source>
        <dbReference type="Pfam" id="PF02233"/>
    </source>
</evidence>
<keyword evidence="11 17" id="KW-1133">Transmembrane helix</keyword>
<dbReference type="PATRIC" id="fig|46429.4.peg.3564"/>
<feature type="transmembrane region" description="Helical" evidence="17">
    <location>
        <begin position="35"/>
        <end position="51"/>
    </location>
</feature>
<keyword evidence="7 16" id="KW-0997">Cell inner membrane</keyword>
<feature type="transmembrane region" description="Helical" evidence="17">
    <location>
        <begin position="183"/>
        <end position="204"/>
    </location>
</feature>
<comment type="caution">
    <text evidence="19">The sequence shown here is derived from an EMBL/GenBank/DDBJ whole genome shotgun (WGS) entry which is preliminary data.</text>
</comment>
<dbReference type="Pfam" id="PF02233">
    <property type="entry name" value="PNTB"/>
    <property type="match status" value="1"/>
</dbReference>
<feature type="transmembrane region" description="Helical" evidence="17">
    <location>
        <begin position="159"/>
        <end position="177"/>
    </location>
</feature>
<keyword evidence="10 16" id="KW-1278">Translocase</keyword>
<evidence type="ECO:0000256" key="1">
    <source>
        <dbReference type="ARBA" id="ARBA00003943"/>
    </source>
</evidence>
<dbReference type="InterPro" id="IPR029035">
    <property type="entry name" value="DHS-like_NAD/FAD-binding_dom"/>
</dbReference>
<feature type="domain" description="NADP transhydrogenase beta-like" evidence="18">
    <location>
        <begin position="8"/>
        <end position="454"/>
    </location>
</feature>
<reference evidence="19 20" key="1">
    <citation type="submission" date="2014-02" db="EMBL/GenBank/DDBJ databases">
        <title>Whole genome sequence of Sphingobium chlorophenolicum NBRC 16172.</title>
        <authorList>
            <person name="Gan H.M."/>
            <person name="Gan H.Y."/>
            <person name="Chew T.H."/>
            <person name="Savka M.A."/>
        </authorList>
    </citation>
    <scope>NUCLEOTIDE SEQUENCE [LARGE SCALE GENOMIC DNA]</scope>
    <source>
        <strain evidence="19 20">NBRC 16172</strain>
    </source>
</reference>
<dbReference type="OrthoDB" id="9763786at2"/>
<feature type="transmembrane region" description="Helical" evidence="17">
    <location>
        <begin position="57"/>
        <end position="76"/>
    </location>
</feature>
<evidence type="ECO:0000256" key="10">
    <source>
        <dbReference type="ARBA" id="ARBA00022967"/>
    </source>
</evidence>
<evidence type="ECO:0000256" key="7">
    <source>
        <dbReference type="ARBA" id="ARBA00022519"/>
    </source>
</evidence>
<accession>A0A081RAD4</accession>
<evidence type="ECO:0000256" key="11">
    <source>
        <dbReference type="ARBA" id="ARBA00022989"/>
    </source>
</evidence>
<dbReference type="eggNOG" id="COG1282">
    <property type="taxonomic scope" value="Bacteria"/>
</dbReference>
<dbReference type="PANTHER" id="PTHR44758">
    <property type="entry name" value="NAD(P) TRANSHYDROGENASE SUBUNIT BETA"/>
    <property type="match status" value="1"/>
</dbReference>
<keyword evidence="19" id="KW-0560">Oxidoreductase</keyword>
<protein>
    <recommendedName>
        <fullName evidence="5 16">NAD(P) transhydrogenase subunit beta</fullName>
        <ecNumber evidence="4 16">7.1.1.1</ecNumber>
    </recommendedName>
    <alternativeName>
        <fullName evidence="16">Nicotinamide nucleotide transhydrogenase subunit beta</fullName>
    </alternativeName>
</protein>
<dbReference type="RefSeq" id="WP_037455032.1">
    <property type="nucleotide sequence ID" value="NZ_JFHR01000050.1"/>
</dbReference>
<comment type="subunit">
    <text evidence="15">Complex of an alpha and a beta chain; in Rhodospirillum, the alpha chain seems to be made of two subunits.</text>
</comment>
<dbReference type="GO" id="GO:0050661">
    <property type="term" value="F:NADP binding"/>
    <property type="evidence" value="ECO:0007669"/>
    <property type="project" value="InterPro"/>
</dbReference>
<dbReference type="EMBL" id="JFHR01000050">
    <property type="protein sequence ID" value="KEQ52157.1"/>
    <property type="molecule type" value="Genomic_DNA"/>
</dbReference>
<evidence type="ECO:0000256" key="9">
    <source>
        <dbReference type="ARBA" id="ARBA00022857"/>
    </source>
</evidence>
<dbReference type="SUPFAM" id="SSF52467">
    <property type="entry name" value="DHS-like NAD/FAD-binding domain"/>
    <property type="match status" value="1"/>
</dbReference>
<keyword evidence="9 16" id="KW-0521">NADP</keyword>
<evidence type="ECO:0000256" key="4">
    <source>
        <dbReference type="ARBA" id="ARBA00012943"/>
    </source>
</evidence>
<evidence type="ECO:0000256" key="8">
    <source>
        <dbReference type="ARBA" id="ARBA00022692"/>
    </source>
</evidence>
<feature type="transmembrane region" description="Helical" evidence="17">
    <location>
        <begin position="211"/>
        <end position="229"/>
    </location>
</feature>
<evidence type="ECO:0000313" key="19">
    <source>
        <dbReference type="EMBL" id="KEQ52157.1"/>
    </source>
</evidence>
<evidence type="ECO:0000256" key="13">
    <source>
        <dbReference type="ARBA" id="ARBA00023136"/>
    </source>
</evidence>
<dbReference type="InterPro" id="IPR034300">
    <property type="entry name" value="PNTB-like"/>
</dbReference>
<dbReference type="FunFam" id="3.40.50.1220:FF:000002">
    <property type="entry name" value="NAD(P) transhydrogenase subunit beta"/>
    <property type="match status" value="1"/>
</dbReference>
<evidence type="ECO:0000256" key="17">
    <source>
        <dbReference type="SAM" id="Phobius"/>
    </source>
</evidence>
<proteinExistence type="inferred from homology"/>
<evidence type="ECO:0000256" key="6">
    <source>
        <dbReference type="ARBA" id="ARBA00022475"/>
    </source>
</evidence>
<evidence type="ECO:0000256" key="12">
    <source>
        <dbReference type="ARBA" id="ARBA00023027"/>
    </source>
</evidence>
<dbReference type="Proteomes" id="UP000028411">
    <property type="component" value="Unassembled WGS sequence"/>
</dbReference>
<dbReference type="PIRSF" id="PIRSF000204">
    <property type="entry name" value="PNTB"/>
    <property type="match status" value="1"/>
</dbReference>
<feature type="transmembrane region" description="Helical" evidence="17">
    <location>
        <begin position="6"/>
        <end position="23"/>
    </location>
</feature>
<dbReference type="GO" id="GO:0005886">
    <property type="term" value="C:plasma membrane"/>
    <property type="evidence" value="ECO:0007669"/>
    <property type="project" value="UniProtKB-SubCell"/>
</dbReference>
<keyword evidence="12 16" id="KW-0520">NAD</keyword>
<evidence type="ECO:0000256" key="2">
    <source>
        <dbReference type="ARBA" id="ARBA00004429"/>
    </source>
</evidence>
<keyword evidence="6 16" id="KW-1003">Cell membrane</keyword>
<evidence type="ECO:0000256" key="3">
    <source>
        <dbReference type="ARBA" id="ARBA00007919"/>
    </source>
</evidence>
<comment type="subcellular location">
    <subcellularLocation>
        <location evidence="2">Cell inner membrane</location>
        <topology evidence="2">Multi-pass membrane protein</topology>
    </subcellularLocation>
</comment>
<dbReference type="EC" id="7.1.1.1" evidence="4 16"/>
<comment type="similarity">
    <text evidence="3 16">Belongs to the PNT beta subunit family.</text>
</comment>
<dbReference type="GO" id="GO:0008750">
    <property type="term" value="F:proton-translocating NAD(P)+ transhydrogenase activity"/>
    <property type="evidence" value="ECO:0007669"/>
    <property type="project" value="UniProtKB-EC"/>
</dbReference>
<evidence type="ECO:0000313" key="20">
    <source>
        <dbReference type="Proteomes" id="UP000028411"/>
    </source>
</evidence>
<dbReference type="InterPro" id="IPR012136">
    <property type="entry name" value="NADH_DH_b"/>
</dbReference>
<feature type="transmembrane region" description="Helical" evidence="17">
    <location>
        <begin position="118"/>
        <end position="139"/>
    </location>
</feature>
<dbReference type="PANTHER" id="PTHR44758:SF1">
    <property type="entry name" value="NAD(P) TRANSHYDROGENASE SUBUNIT BETA"/>
    <property type="match status" value="1"/>
</dbReference>
<dbReference type="AlphaFoldDB" id="A0A081RAD4"/>
<evidence type="ECO:0000256" key="16">
    <source>
        <dbReference type="PIRNR" id="PIRNR000204"/>
    </source>
</evidence>
<dbReference type="Gene3D" id="3.40.50.1220">
    <property type="entry name" value="TPP-binding domain"/>
    <property type="match status" value="1"/>
</dbReference>
<keyword evidence="13 16" id="KW-0472">Membrane</keyword>
<evidence type="ECO:0000256" key="14">
    <source>
        <dbReference type="ARBA" id="ARBA00048202"/>
    </source>
</evidence>
<evidence type="ECO:0000256" key="15">
    <source>
        <dbReference type="ARBA" id="ARBA00066047"/>
    </source>
</evidence>
<feature type="transmembrane region" description="Helical" evidence="17">
    <location>
        <begin position="235"/>
        <end position="254"/>
    </location>
</feature>
<dbReference type="GO" id="GO:0016491">
    <property type="term" value="F:oxidoreductase activity"/>
    <property type="evidence" value="ECO:0007669"/>
    <property type="project" value="UniProtKB-KW"/>
</dbReference>
<comment type="catalytic activity">
    <reaction evidence="14 16">
        <text>NAD(+) + NADPH + H(+)(in) = NADH + NADP(+) + H(+)(out)</text>
        <dbReference type="Rhea" id="RHEA:47992"/>
        <dbReference type="ChEBI" id="CHEBI:15378"/>
        <dbReference type="ChEBI" id="CHEBI:57540"/>
        <dbReference type="ChEBI" id="CHEBI:57783"/>
        <dbReference type="ChEBI" id="CHEBI:57945"/>
        <dbReference type="ChEBI" id="CHEBI:58349"/>
        <dbReference type="EC" id="7.1.1.1"/>
    </reaction>
</comment>
<organism evidence="19 20">
    <name type="scientific">Sphingobium chlorophenolicum</name>
    <dbReference type="NCBI Taxonomy" id="46429"/>
    <lineage>
        <taxon>Bacteria</taxon>
        <taxon>Pseudomonadati</taxon>
        <taxon>Pseudomonadota</taxon>
        <taxon>Alphaproteobacteria</taxon>
        <taxon>Sphingomonadales</taxon>
        <taxon>Sphingomonadaceae</taxon>
        <taxon>Sphingobium</taxon>
    </lineage>
</organism>
<keyword evidence="8 17" id="KW-0812">Transmembrane</keyword>
<feature type="transmembrane region" description="Helical" evidence="17">
    <location>
        <begin position="88"/>
        <end position="106"/>
    </location>
</feature>
<evidence type="ECO:0000256" key="5">
    <source>
        <dbReference type="ARBA" id="ARBA00014581"/>
    </source>
</evidence>